<evidence type="ECO:0000313" key="2">
    <source>
        <dbReference type="EMBL" id="RVW36069.1"/>
    </source>
</evidence>
<proteinExistence type="predicted"/>
<sequence>MAGRGGRCWFAVDSKSFDISVVVAGGKLKGVIVDKGRGLSAWIRSGDLSLCLLLEGWKLAVKMKLWRDGVKGGRRGEGGSSWKAIQTGQGSFEKLQSLGFIPLVETREVASLAKVRSKPRVVKDFGSFAELVRKDLGVVGDALWLQIGEREVLHREEFLSWCLVGWFGEGLDTSLSLSSVKNCVTNLWSLKMAVKVSTFGGALLLFEFEDKSKAERVLVRGLPLHLWSQEVLKKIRDYCGGFVAMDDDTTFLSILLWARILVKSEGKFCPVCCKWLLAALAFPFSYGGKFLLGFACDAEKQQDQRVAGKQWCGGRLMHQQRAGKELHHSLSSDVIVSCRDGRSTTGEDKGCWVEPCFKDGLVGFGFGSLKLCCQGVGGLSRLGSSLGLSSPINKGPYREGRHLKERPEEKLGLLGCNAFAMAFTTEQEGREEVAAGSEKGGALDLGLRGVTLTNGGGGVNP</sequence>
<dbReference type="AlphaFoldDB" id="A0A438DKY9"/>
<evidence type="ECO:0000313" key="3">
    <source>
        <dbReference type="Proteomes" id="UP000288805"/>
    </source>
</evidence>
<feature type="domain" description="DUF4283" evidence="1">
    <location>
        <begin position="157"/>
        <end position="221"/>
    </location>
</feature>
<dbReference type="Pfam" id="PF14111">
    <property type="entry name" value="DUF4283"/>
    <property type="match status" value="1"/>
</dbReference>
<dbReference type="PANTHER" id="PTHR34427">
    <property type="entry name" value="DUF4283 DOMAIN PROTEIN"/>
    <property type="match status" value="1"/>
</dbReference>
<comment type="caution">
    <text evidence="2">The sequence shown here is derived from an EMBL/GenBank/DDBJ whole genome shotgun (WGS) entry which is preliminary data.</text>
</comment>
<dbReference type="Proteomes" id="UP000288805">
    <property type="component" value="Unassembled WGS sequence"/>
</dbReference>
<gene>
    <name evidence="2" type="ORF">CK203_079674</name>
</gene>
<evidence type="ECO:0000259" key="1">
    <source>
        <dbReference type="Pfam" id="PF14111"/>
    </source>
</evidence>
<reference evidence="2 3" key="1">
    <citation type="journal article" date="2018" name="PLoS Genet.">
        <title>Population sequencing reveals clonal diversity and ancestral inbreeding in the grapevine cultivar Chardonnay.</title>
        <authorList>
            <person name="Roach M.J."/>
            <person name="Johnson D.L."/>
            <person name="Bohlmann J."/>
            <person name="van Vuuren H.J."/>
            <person name="Jones S.J."/>
            <person name="Pretorius I.S."/>
            <person name="Schmidt S.A."/>
            <person name="Borneman A.R."/>
        </authorList>
    </citation>
    <scope>NUCLEOTIDE SEQUENCE [LARGE SCALE GENOMIC DNA]</scope>
    <source>
        <strain evidence="3">cv. Chardonnay</strain>
        <tissue evidence="2">Leaf</tissue>
    </source>
</reference>
<organism evidence="2 3">
    <name type="scientific">Vitis vinifera</name>
    <name type="common">Grape</name>
    <dbReference type="NCBI Taxonomy" id="29760"/>
    <lineage>
        <taxon>Eukaryota</taxon>
        <taxon>Viridiplantae</taxon>
        <taxon>Streptophyta</taxon>
        <taxon>Embryophyta</taxon>
        <taxon>Tracheophyta</taxon>
        <taxon>Spermatophyta</taxon>
        <taxon>Magnoliopsida</taxon>
        <taxon>eudicotyledons</taxon>
        <taxon>Gunneridae</taxon>
        <taxon>Pentapetalae</taxon>
        <taxon>rosids</taxon>
        <taxon>Vitales</taxon>
        <taxon>Vitaceae</taxon>
        <taxon>Viteae</taxon>
        <taxon>Vitis</taxon>
    </lineage>
</organism>
<protein>
    <recommendedName>
        <fullName evidence="1">DUF4283 domain-containing protein</fullName>
    </recommendedName>
</protein>
<dbReference type="EMBL" id="QGNW01001582">
    <property type="protein sequence ID" value="RVW36069.1"/>
    <property type="molecule type" value="Genomic_DNA"/>
</dbReference>
<accession>A0A438DKY9</accession>
<dbReference type="InterPro" id="IPR025558">
    <property type="entry name" value="DUF4283"/>
</dbReference>
<dbReference type="PANTHER" id="PTHR34427:SF16">
    <property type="entry name" value="DUF4283 DOMAIN-CONTAINING PROTEIN"/>
    <property type="match status" value="1"/>
</dbReference>
<name>A0A438DKY9_VITVI</name>